<dbReference type="RefSeq" id="XP_027610367.1">
    <property type="nucleotide sequence ID" value="XM_027754566.1"/>
</dbReference>
<dbReference type="EMBL" id="BFAD01000002">
    <property type="protein sequence ID" value="GBE79454.1"/>
    <property type="molecule type" value="Genomic_DNA"/>
</dbReference>
<sequence length="145" mass="16288">MDRFLSPQSPEALAHTYLTENWFSWDTAHPSLDETLIAGCATYEAFQRYLNGTDLYLVPRSRSELESVLRRYAYDTIHNTIAKARSPLERGGYSRACFLVEKSISKVLDENDNASALLELHSSGHNNTIGSDMNTTAATRSIKIK</sequence>
<dbReference type="AlphaFoldDB" id="A0A401GBB2"/>
<name>A0A401GBB2_9APHY</name>
<gene>
    <name evidence="1" type="ORF">SCP_0206540</name>
</gene>
<dbReference type="OrthoDB" id="3229989at2759"/>
<dbReference type="STRING" id="139825.A0A401GBB2"/>
<accession>A0A401GBB2</accession>
<dbReference type="Proteomes" id="UP000287166">
    <property type="component" value="Unassembled WGS sequence"/>
</dbReference>
<proteinExistence type="predicted"/>
<dbReference type="GeneID" id="38776371"/>
<organism evidence="1 2">
    <name type="scientific">Sparassis crispa</name>
    <dbReference type="NCBI Taxonomy" id="139825"/>
    <lineage>
        <taxon>Eukaryota</taxon>
        <taxon>Fungi</taxon>
        <taxon>Dikarya</taxon>
        <taxon>Basidiomycota</taxon>
        <taxon>Agaricomycotina</taxon>
        <taxon>Agaricomycetes</taxon>
        <taxon>Polyporales</taxon>
        <taxon>Sparassidaceae</taxon>
        <taxon>Sparassis</taxon>
    </lineage>
</organism>
<reference evidence="1 2" key="1">
    <citation type="journal article" date="2018" name="Sci. Rep.">
        <title>Genome sequence of the cauliflower mushroom Sparassis crispa (Hanabiratake) and its association with beneficial usage.</title>
        <authorList>
            <person name="Kiyama R."/>
            <person name="Furutani Y."/>
            <person name="Kawaguchi K."/>
            <person name="Nakanishi T."/>
        </authorList>
    </citation>
    <scope>NUCLEOTIDE SEQUENCE [LARGE SCALE GENOMIC DNA]</scope>
</reference>
<comment type="caution">
    <text evidence="1">The sequence shown here is derived from an EMBL/GenBank/DDBJ whole genome shotgun (WGS) entry which is preliminary data.</text>
</comment>
<keyword evidence="2" id="KW-1185">Reference proteome</keyword>
<dbReference type="InParanoid" id="A0A401GBB2"/>
<protein>
    <submittedName>
        <fullName evidence="1">Uncharacterized protein</fullName>
    </submittedName>
</protein>
<evidence type="ECO:0000313" key="2">
    <source>
        <dbReference type="Proteomes" id="UP000287166"/>
    </source>
</evidence>
<evidence type="ECO:0000313" key="1">
    <source>
        <dbReference type="EMBL" id="GBE79454.1"/>
    </source>
</evidence>